<keyword evidence="4" id="KW-1185">Reference proteome</keyword>
<name>A0ABZ0UPI8_9RICK</name>
<feature type="transmembrane region" description="Helical" evidence="1">
    <location>
        <begin position="7"/>
        <end position="27"/>
    </location>
</feature>
<evidence type="ECO:0000256" key="1">
    <source>
        <dbReference type="SAM" id="Phobius"/>
    </source>
</evidence>
<sequence length="165" mass="17877">MYNTRSIDVTIGVIVIALTIFAIIIVFKHDTTVLETSKYTLRGEFERVDGIRVGSDVKIAGVKIGKVSEISINEDYLAVLKIEIVGDLKIPSDSVAEIISDSLIGSKYVNINVGSSSQYLADDGKFEWTQPPVNIESLVGKYIFGIDNTKADEGTDTSNNNGKSG</sequence>
<keyword evidence="1" id="KW-0812">Transmembrane</keyword>
<dbReference type="EMBL" id="CP110343">
    <property type="protein sequence ID" value="WPX97812.1"/>
    <property type="molecule type" value="Genomic_DNA"/>
</dbReference>
<feature type="domain" description="Mce/MlaD" evidence="2">
    <location>
        <begin position="38"/>
        <end position="113"/>
    </location>
</feature>
<dbReference type="RefSeq" id="WP_323722462.1">
    <property type="nucleotide sequence ID" value="NZ_CP110343.1"/>
</dbReference>
<gene>
    <name evidence="3" type="ORF">Fokcrypt_00330</name>
</gene>
<dbReference type="PANTHER" id="PTHR33371:SF4">
    <property type="entry name" value="INTERMEMBRANE PHOSPHOLIPID TRANSPORT SYSTEM BINDING PROTEIN MLAD"/>
    <property type="match status" value="1"/>
</dbReference>
<organism evidence="3 4">
    <name type="scientific">Candidatus Fokinia crypta</name>
    <dbReference type="NCBI Taxonomy" id="1920990"/>
    <lineage>
        <taxon>Bacteria</taxon>
        <taxon>Pseudomonadati</taxon>
        <taxon>Pseudomonadota</taxon>
        <taxon>Alphaproteobacteria</taxon>
        <taxon>Rickettsiales</taxon>
        <taxon>Candidatus Midichloriaceae</taxon>
        <taxon>Candidatus Fokinia</taxon>
    </lineage>
</organism>
<reference evidence="3" key="1">
    <citation type="submission" date="2022-10" db="EMBL/GenBank/DDBJ databases">
        <title>Host association and intracellularity evolved multiple times independently in the Rickettsiales.</title>
        <authorList>
            <person name="Castelli M."/>
            <person name="Nardi T."/>
            <person name="Gammuto L."/>
            <person name="Bellinzona G."/>
            <person name="Sabaneyeva E."/>
            <person name="Potekhin A."/>
            <person name="Serra V."/>
            <person name="Petroni G."/>
            <person name="Sassera D."/>
        </authorList>
    </citation>
    <scope>NUCLEOTIDE SEQUENCE [LARGE SCALE GENOMIC DNA]</scope>
    <source>
        <strain evidence="3">US_Bl 11III1</strain>
    </source>
</reference>
<proteinExistence type="predicted"/>
<dbReference type="PANTHER" id="PTHR33371">
    <property type="entry name" value="INTERMEMBRANE PHOSPHOLIPID TRANSPORT SYSTEM BINDING PROTEIN MLAD-RELATED"/>
    <property type="match status" value="1"/>
</dbReference>
<keyword evidence="1" id="KW-0472">Membrane</keyword>
<keyword evidence="1" id="KW-1133">Transmembrane helix</keyword>
<evidence type="ECO:0000313" key="4">
    <source>
        <dbReference type="Proteomes" id="UP001325140"/>
    </source>
</evidence>
<dbReference type="Pfam" id="PF02470">
    <property type="entry name" value="MlaD"/>
    <property type="match status" value="1"/>
</dbReference>
<dbReference type="Proteomes" id="UP001325140">
    <property type="component" value="Chromosome"/>
</dbReference>
<evidence type="ECO:0000259" key="2">
    <source>
        <dbReference type="Pfam" id="PF02470"/>
    </source>
</evidence>
<accession>A0ABZ0UPI8</accession>
<dbReference type="InterPro" id="IPR003399">
    <property type="entry name" value="Mce/MlaD"/>
</dbReference>
<dbReference type="InterPro" id="IPR052336">
    <property type="entry name" value="MlaD_Phospholipid_Transporter"/>
</dbReference>
<protein>
    <submittedName>
        <fullName evidence="3">Phospholipid ABC transporter substrate binding protein</fullName>
    </submittedName>
</protein>
<evidence type="ECO:0000313" key="3">
    <source>
        <dbReference type="EMBL" id="WPX97812.1"/>
    </source>
</evidence>